<proteinExistence type="predicted"/>
<evidence type="ECO:0000259" key="2">
    <source>
        <dbReference type="Pfam" id="PF12770"/>
    </source>
</evidence>
<feature type="domain" description="CHAT" evidence="2">
    <location>
        <begin position="754"/>
        <end position="997"/>
    </location>
</feature>
<feature type="region of interest" description="Disordered" evidence="1">
    <location>
        <begin position="238"/>
        <end position="307"/>
    </location>
</feature>
<evidence type="ECO:0000313" key="3">
    <source>
        <dbReference type="EMBL" id="GIF73005.1"/>
    </source>
</evidence>
<sequence>MSGVDETIADLRDALSRLDGPARVPVLVRLGHELTRRYWRAGPGQPAALADLSAAVEAWDAAYRLLDAGDPARGQVAAQLGWLLAARHGAHGGDQQDRDTGLFVLGEALTFTNLPPALAAMARLSRGQLFLGRATEALSPAGARAGFRTGLPPSARTDAAEARRLFQEVLDGPPLSADVVAMTRTMLTIAESIQPLLDGDLARFDLNRIMEAMAAMQRMRHDGMPPMPWVPGDPLDYPVTVMHGEPPAPPRQATPAPASPARAASAPGVGSTQAPATPPPVDAESARGVAPTQTPAPAPPGDPVSARGGARRRLAALAGGPDQPVWEQARALLRAGHTAVAPADLDGFVGAAVHAVDADAGGGPVERGLDRLLSTVGLCLRQRRDGSGWGDGEDDAAFRAPAEHLVAAAGLVPPEHPAAVAVVEAVGGLLDDARPLSGVIDEIADTVSAYAARMPSRPPVVAALADLCHTVAALRDDAAPPPFAVAVPSDHPWHRVLSTAVAHARLAAAVRAGEPIDVDPALGPLAGVLDAVLRDDDAALRAALDAVPGPYPPRTAATLGAVRLKLGDLDAAIAALSPAVRDLDDDGLRGRGWWRLAEAYRRRGAAGDADRSRAAGSTALRCPGADRRRAARFAGWMLAEGRASEAFAALEHAAAAPDEPPDPLARDLLSVLVGVGVAPRAAAAPDVPSPAAVAAAVREIGATALLYLHPTDDARRTAGVLCLDAATDRLDLLANVPLTDPLGADDPALPAVLGRWTSGSLLVAASGGLDRLALAAVRGRDDRRLVQDVVLAHVSSGAEVIDLAGRSFAPVTAAPVFVVNPRGDRDPAMAEVMAVRRLFYPRSACLGRALEPVDGAGTPDDVRGRLPGASVVHLACGLRGTSLQLAGDGSLDAAAVRGAGGLAILTEGWAPALLDAGFAGVVGWQWQVPPQVAALALFMLHLHLVDRGEPPAAAVNAVQRWMLDPARDLPPFLTAGHLHTIATTDLTSPTLWAALAYRGR</sequence>
<dbReference type="Pfam" id="PF12770">
    <property type="entry name" value="CHAT"/>
    <property type="match status" value="1"/>
</dbReference>
<comment type="caution">
    <text evidence="3">The sequence shown here is derived from an EMBL/GenBank/DDBJ whole genome shotgun (WGS) entry which is preliminary data.</text>
</comment>
<keyword evidence="4" id="KW-1185">Reference proteome</keyword>
<dbReference type="Proteomes" id="UP000604117">
    <property type="component" value="Unassembled WGS sequence"/>
</dbReference>
<gene>
    <name evidence="3" type="ORF">Asi02nite_25230</name>
</gene>
<reference evidence="3 4" key="1">
    <citation type="submission" date="2021-01" db="EMBL/GenBank/DDBJ databases">
        <title>Whole genome shotgun sequence of Asanoa siamensis NBRC 107932.</title>
        <authorList>
            <person name="Komaki H."/>
            <person name="Tamura T."/>
        </authorList>
    </citation>
    <scope>NUCLEOTIDE SEQUENCE [LARGE SCALE GENOMIC DNA]</scope>
    <source>
        <strain evidence="3 4">NBRC 107932</strain>
    </source>
</reference>
<accession>A0ABQ4CP02</accession>
<evidence type="ECO:0000313" key="4">
    <source>
        <dbReference type="Proteomes" id="UP000604117"/>
    </source>
</evidence>
<name>A0ABQ4CP02_9ACTN</name>
<protein>
    <recommendedName>
        <fullName evidence="2">CHAT domain-containing protein</fullName>
    </recommendedName>
</protein>
<dbReference type="InterPro" id="IPR024983">
    <property type="entry name" value="CHAT_dom"/>
</dbReference>
<dbReference type="EMBL" id="BONE01000017">
    <property type="protein sequence ID" value="GIF73005.1"/>
    <property type="molecule type" value="Genomic_DNA"/>
</dbReference>
<feature type="compositionally biased region" description="Low complexity" evidence="1">
    <location>
        <begin position="253"/>
        <end position="267"/>
    </location>
</feature>
<evidence type="ECO:0000256" key="1">
    <source>
        <dbReference type="SAM" id="MobiDB-lite"/>
    </source>
</evidence>
<organism evidence="3 4">
    <name type="scientific">Asanoa siamensis</name>
    <dbReference type="NCBI Taxonomy" id="926357"/>
    <lineage>
        <taxon>Bacteria</taxon>
        <taxon>Bacillati</taxon>
        <taxon>Actinomycetota</taxon>
        <taxon>Actinomycetes</taxon>
        <taxon>Micromonosporales</taxon>
        <taxon>Micromonosporaceae</taxon>
        <taxon>Asanoa</taxon>
    </lineage>
</organism>